<evidence type="ECO:0000313" key="2">
    <source>
        <dbReference type="Proteomes" id="UP000789702"/>
    </source>
</evidence>
<protein>
    <submittedName>
        <fullName evidence="1">14459_t:CDS:1</fullName>
    </submittedName>
</protein>
<gene>
    <name evidence="1" type="ORF">DHETER_LOCUS14277</name>
</gene>
<keyword evidence="2" id="KW-1185">Reference proteome</keyword>
<feature type="non-terminal residue" evidence="1">
    <location>
        <position position="1"/>
    </location>
</feature>
<proteinExistence type="predicted"/>
<evidence type="ECO:0000313" key="1">
    <source>
        <dbReference type="EMBL" id="CAG8744826.1"/>
    </source>
</evidence>
<organism evidence="1 2">
    <name type="scientific">Dentiscutata heterogama</name>
    <dbReference type="NCBI Taxonomy" id="1316150"/>
    <lineage>
        <taxon>Eukaryota</taxon>
        <taxon>Fungi</taxon>
        <taxon>Fungi incertae sedis</taxon>
        <taxon>Mucoromycota</taxon>
        <taxon>Glomeromycotina</taxon>
        <taxon>Glomeromycetes</taxon>
        <taxon>Diversisporales</taxon>
        <taxon>Gigasporaceae</taxon>
        <taxon>Dentiscutata</taxon>
    </lineage>
</organism>
<feature type="non-terminal residue" evidence="1">
    <location>
        <position position="166"/>
    </location>
</feature>
<accession>A0ACA9QAS1</accession>
<name>A0ACA9QAS1_9GLOM</name>
<dbReference type="EMBL" id="CAJVPU010042995">
    <property type="protein sequence ID" value="CAG8744826.1"/>
    <property type="molecule type" value="Genomic_DNA"/>
</dbReference>
<sequence length="166" mass="18372">EIGMATQNATNLLNAIILLTPNANIEKDPEIQKLVRKCKDSSEQLGKIIPFVMDSDKLGPLLQANDQTLDALSKYSEVCESFSQNSKSKNISSEIKPRKISSQAQEAAKIHKDLDLIDFDSFSASSHSADNNIVYDNSLLDDPFADPFADPILEPELGNKTKKKYE</sequence>
<dbReference type="Proteomes" id="UP000789702">
    <property type="component" value="Unassembled WGS sequence"/>
</dbReference>
<comment type="caution">
    <text evidence="1">The sequence shown here is derived from an EMBL/GenBank/DDBJ whole genome shotgun (WGS) entry which is preliminary data.</text>
</comment>
<reference evidence="1" key="1">
    <citation type="submission" date="2021-06" db="EMBL/GenBank/DDBJ databases">
        <authorList>
            <person name="Kallberg Y."/>
            <person name="Tangrot J."/>
            <person name="Rosling A."/>
        </authorList>
    </citation>
    <scope>NUCLEOTIDE SEQUENCE</scope>
    <source>
        <strain evidence="1">IL203A</strain>
    </source>
</reference>